<keyword evidence="6" id="KW-1185">Reference proteome</keyword>
<dbReference type="GO" id="GO:0030246">
    <property type="term" value="F:carbohydrate binding"/>
    <property type="evidence" value="ECO:0007669"/>
    <property type="project" value="TreeGrafter"/>
</dbReference>
<gene>
    <name evidence="5" type="ORF">FHS44_006456</name>
</gene>
<comment type="caution">
    <text evidence="5">The sequence shown here is derived from an EMBL/GenBank/DDBJ whole genome shotgun (WGS) entry which is preliminary data.</text>
</comment>
<dbReference type="Proteomes" id="UP000552644">
    <property type="component" value="Unassembled WGS sequence"/>
</dbReference>
<protein>
    <submittedName>
        <fullName evidence="5">Ribose transport system substrate-binding protein</fullName>
    </submittedName>
</protein>
<dbReference type="SUPFAM" id="SSF53822">
    <property type="entry name" value="Periplasmic binding protein-like I"/>
    <property type="match status" value="1"/>
</dbReference>
<dbReference type="PROSITE" id="PS51318">
    <property type="entry name" value="TAT"/>
    <property type="match status" value="1"/>
</dbReference>
<evidence type="ECO:0000259" key="4">
    <source>
        <dbReference type="Pfam" id="PF13407"/>
    </source>
</evidence>
<dbReference type="AlphaFoldDB" id="A0A7W7QT81"/>
<comment type="subcellular location">
    <subcellularLocation>
        <location evidence="1">Cell envelope</location>
    </subcellularLocation>
</comment>
<sequence>MNTTANTPAPIPSVRRRLVGAGLATALLAALAACGGGATTTSASAGPETKEGTAARAALADLARPFGEVPTLGTPFDTAALAGKTVYYVPIALKVGHFPLITKNLTDALGRVGVKLYTCDGQGNPSGISSCLDQAIASKPAAVVTDYIPYEMVPTAIDRVRKSGVPVFVAGAAAPEGTEQSATFAFGDPDRQGFVLMDGIGDAVVADSDGKASVLLLSVTDSASTRRAGARAAAHLKEACPGCRLVVKEVSLSRMKDVPSLVSSALLTDPSIGYVIPQYDTYLAATTTGLQSSGKARDVRIATSGATLAAVQQVKTNDRLIAVAGVNPPYLAWTMADSVLRMLAGQRPPAEYPSLARAFTKDNIGTLDLTPEAEVSGRWFGEPGAYQKAFTGLWGVR</sequence>
<dbReference type="InterPro" id="IPR025997">
    <property type="entry name" value="SBP_2_dom"/>
</dbReference>
<dbReference type="InterPro" id="IPR006311">
    <property type="entry name" value="TAT_signal"/>
</dbReference>
<evidence type="ECO:0000256" key="2">
    <source>
        <dbReference type="ARBA" id="ARBA00007639"/>
    </source>
</evidence>
<organism evidence="5 6">
    <name type="scientific">Streptosporangium saharense</name>
    <dbReference type="NCBI Taxonomy" id="1706840"/>
    <lineage>
        <taxon>Bacteria</taxon>
        <taxon>Bacillati</taxon>
        <taxon>Actinomycetota</taxon>
        <taxon>Actinomycetes</taxon>
        <taxon>Streptosporangiales</taxon>
        <taxon>Streptosporangiaceae</taxon>
        <taxon>Streptosporangium</taxon>
    </lineage>
</organism>
<feature type="chain" id="PRO_5038985267" evidence="3">
    <location>
        <begin position="33"/>
        <end position="397"/>
    </location>
</feature>
<reference evidence="5 6" key="1">
    <citation type="submission" date="2020-08" db="EMBL/GenBank/DDBJ databases">
        <title>Genomic Encyclopedia of Type Strains, Phase III (KMG-III): the genomes of soil and plant-associated and newly described type strains.</title>
        <authorList>
            <person name="Whitman W."/>
        </authorList>
    </citation>
    <scope>NUCLEOTIDE SEQUENCE [LARGE SCALE GENOMIC DNA]</scope>
    <source>
        <strain evidence="5 6">CECT 8840</strain>
    </source>
</reference>
<dbReference type="PANTHER" id="PTHR30036">
    <property type="entry name" value="D-XYLOSE-BINDING PERIPLASMIC PROTEIN"/>
    <property type="match status" value="1"/>
</dbReference>
<dbReference type="PANTHER" id="PTHR30036:SF7">
    <property type="entry name" value="ABC TRANSPORTER PERIPLASMIC-BINDING PROTEIN YPHF"/>
    <property type="match status" value="1"/>
</dbReference>
<evidence type="ECO:0000313" key="5">
    <source>
        <dbReference type="EMBL" id="MBB4919314.1"/>
    </source>
</evidence>
<dbReference type="EMBL" id="JACHJP010000009">
    <property type="protein sequence ID" value="MBB4919314.1"/>
    <property type="molecule type" value="Genomic_DNA"/>
</dbReference>
<dbReference type="InterPro" id="IPR028082">
    <property type="entry name" value="Peripla_BP_I"/>
</dbReference>
<evidence type="ECO:0000256" key="3">
    <source>
        <dbReference type="SAM" id="SignalP"/>
    </source>
</evidence>
<dbReference type="InterPro" id="IPR050555">
    <property type="entry name" value="Bact_Solute-Bind_Prot2"/>
</dbReference>
<name>A0A7W7QT81_9ACTN</name>
<dbReference type="Gene3D" id="3.40.50.2300">
    <property type="match status" value="2"/>
</dbReference>
<keyword evidence="3" id="KW-0732">Signal</keyword>
<proteinExistence type="inferred from homology"/>
<dbReference type="Pfam" id="PF13407">
    <property type="entry name" value="Peripla_BP_4"/>
    <property type="match status" value="1"/>
</dbReference>
<accession>A0A7W7QT81</accession>
<dbReference type="RefSeq" id="WP_184721421.1">
    <property type="nucleotide sequence ID" value="NZ_JACHJP010000009.1"/>
</dbReference>
<dbReference type="GO" id="GO:0030288">
    <property type="term" value="C:outer membrane-bounded periplasmic space"/>
    <property type="evidence" value="ECO:0007669"/>
    <property type="project" value="TreeGrafter"/>
</dbReference>
<feature type="domain" description="Periplasmic binding protein" evidence="4">
    <location>
        <begin position="100"/>
        <end position="346"/>
    </location>
</feature>
<evidence type="ECO:0000313" key="6">
    <source>
        <dbReference type="Proteomes" id="UP000552644"/>
    </source>
</evidence>
<evidence type="ECO:0000256" key="1">
    <source>
        <dbReference type="ARBA" id="ARBA00004196"/>
    </source>
</evidence>
<comment type="similarity">
    <text evidence="2">Belongs to the bacterial solute-binding protein 2 family.</text>
</comment>
<feature type="signal peptide" evidence="3">
    <location>
        <begin position="1"/>
        <end position="32"/>
    </location>
</feature>